<proteinExistence type="predicted"/>
<comment type="caution">
    <text evidence="2">The sequence shown here is derived from an EMBL/GenBank/DDBJ whole genome shotgun (WGS) entry which is preliminary data.</text>
</comment>
<name>A0A0B1ZYP0_9MICO</name>
<evidence type="ECO:0000313" key="2">
    <source>
        <dbReference type="EMBL" id="KHK95856.1"/>
    </source>
</evidence>
<reference evidence="2 3" key="1">
    <citation type="submission" date="2014-11" db="EMBL/GenBank/DDBJ databases">
        <title>Genome sequence of Microbacterium mangrovi MUSC 115(T).</title>
        <authorList>
            <person name="Lee L.-H."/>
        </authorList>
    </citation>
    <scope>NUCLEOTIDE SEQUENCE [LARGE SCALE GENOMIC DNA]</scope>
    <source>
        <strain evidence="2 3">MUSC 115</strain>
    </source>
</reference>
<organism evidence="2 3">
    <name type="scientific">Microbacterium mangrovi</name>
    <dbReference type="NCBI Taxonomy" id="1348253"/>
    <lineage>
        <taxon>Bacteria</taxon>
        <taxon>Bacillati</taxon>
        <taxon>Actinomycetota</taxon>
        <taxon>Actinomycetes</taxon>
        <taxon>Micrococcales</taxon>
        <taxon>Microbacteriaceae</taxon>
        <taxon>Microbacterium</taxon>
    </lineage>
</organism>
<protein>
    <submittedName>
        <fullName evidence="2">Uncharacterized protein</fullName>
    </submittedName>
</protein>
<feature type="region of interest" description="Disordered" evidence="1">
    <location>
        <begin position="37"/>
        <end position="59"/>
    </location>
</feature>
<gene>
    <name evidence="2" type="ORF">LK09_17665</name>
</gene>
<dbReference type="Proteomes" id="UP000031030">
    <property type="component" value="Unassembled WGS sequence"/>
</dbReference>
<evidence type="ECO:0000313" key="3">
    <source>
        <dbReference type="Proteomes" id="UP000031030"/>
    </source>
</evidence>
<accession>A0A0B1ZYP0</accession>
<sequence length="59" mass="6114">MHHGGDKTAADYLTDIEDATAYLDDTTGPIAVGSALGTTAPSGSPNEFAPYRHVLRGPL</sequence>
<dbReference type="RefSeq" id="WP_039402527.1">
    <property type="nucleotide sequence ID" value="NZ_JTDK01000018.1"/>
</dbReference>
<keyword evidence="3" id="KW-1185">Reference proteome</keyword>
<evidence type="ECO:0000256" key="1">
    <source>
        <dbReference type="SAM" id="MobiDB-lite"/>
    </source>
</evidence>
<dbReference type="EMBL" id="JTDK01000018">
    <property type="protein sequence ID" value="KHK95856.1"/>
    <property type="molecule type" value="Genomic_DNA"/>
</dbReference>
<dbReference type="AlphaFoldDB" id="A0A0B1ZYP0"/>